<dbReference type="Pfam" id="PF13505">
    <property type="entry name" value="OMP_b-brl"/>
    <property type="match status" value="1"/>
</dbReference>
<evidence type="ECO:0000313" key="3">
    <source>
        <dbReference type="EMBL" id="MCK8479320.1"/>
    </source>
</evidence>
<dbReference type="InterPro" id="IPR011250">
    <property type="entry name" value="OMP/PagP_B-barrel"/>
</dbReference>
<reference evidence="3" key="1">
    <citation type="submission" date="2022-04" db="EMBL/GenBank/DDBJ databases">
        <authorList>
            <person name="Ren T."/>
        </authorList>
    </citation>
    <scope>NUCLEOTIDE SEQUENCE</scope>
    <source>
        <strain evidence="3">F63249</strain>
    </source>
</reference>
<comment type="caution">
    <text evidence="3">The sequence shown here is derived from an EMBL/GenBank/DDBJ whole genome shotgun (WGS) entry which is preliminary data.</text>
</comment>
<accession>A0ABT0H686</accession>
<evidence type="ECO:0000313" key="4">
    <source>
        <dbReference type="Proteomes" id="UP001203687"/>
    </source>
</evidence>
<name>A0ABT0H686_9FLAO</name>
<protein>
    <submittedName>
        <fullName evidence="3">Outer membrane beta-barrel protein</fullName>
    </submittedName>
</protein>
<keyword evidence="1" id="KW-0732">Signal</keyword>
<dbReference type="EMBL" id="JALPQF010000001">
    <property type="protein sequence ID" value="MCK8479320.1"/>
    <property type="molecule type" value="Genomic_DNA"/>
</dbReference>
<dbReference type="Proteomes" id="UP001203687">
    <property type="component" value="Unassembled WGS sequence"/>
</dbReference>
<dbReference type="RefSeq" id="WP_248411675.1">
    <property type="nucleotide sequence ID" value="NZ_JALPQF010000001.1"/>
</dbReference>
<gene>
    <name evidence="3" type="ORF">MUY34_01740</name>
</gene>
<evidence type="ECO:0000259" key="2">
    <source>
        <dbReference type="Pfam" id="PF13505"/>
    </source>
</evidence>
<keyword evidence="4" id="KW-1185">Reference proteome</keyword>
<proteinExistence type="predicted"/>
<organism evidence="3 4">
    <name type="scientific">Psychroserpens algicola</name>
    <dbReference type="NCBI Taxonomy" id="1719034"/>
    <lineage>
        <taxon>Bacteria</taxon>
        <taxon>Pseudomonadati</taxon>
        <taxon>Bacteroidota</taxon>
        <taxon>Flavobacteriia</taxon>
        <taxon>Flavobacteriales</taxon>
        <taxon>Flavobacteriaceae</taxon>
        <taxon>Psychroserpens</taxon>
    </lineage>
</organism>
<dbReference type="SUPFAM" id="SSF56925">
    <property type="entry name" value="OMPA-like"/>
    <property type="match status" value="1"/>
</dbReference>
<dbReference type="InterPro" id="IPR027385">
    <property type="entry name" value="Beta-barrel_OMP"/>
</dbReference>
<evidence type="ECO:0000256" key="1">
    <source>
        <dbReference type="ARBA" id="ARBA00022729"/>
    </source>
</evidence>
<feature type="domain" description="Outer membrane protein beta-barrel" evidence="2">
    <location>
        <begin position="25"/>
        <end position="214"/>
    </location>
</feature>
<sequence length="223" mass="24957">MSSWHKINLYNDMTSNYRLQKWSSLVIALVCFVNTYAQKDTNKWKAQISLGVNSPSQSGFVDNFQAKSVNFPTVNLGLQHMFKRQLGAKLDFGFNRFSSDDNSVEFKTNYTRLNAQLVYDPTESITFLPQRMGVVLHAGPGYSFVKPLGDFGSNKTSFFNVMGGFELHYGLTQEISVFADTSYILGFGKDFDPETEGFGSFNGNLLTVSFGVTFSISGCQYCD</sequence>